<dbReference type="InterPro" id="IPR000719">
    <property type="entry name" value="Prot_kinase_dom"/>
</dbReference>
<keyword evidence="5 12" id="KW-0418">Kinase</keyword>
<feature type="region of interest" description="Disordered" evidence="8">
    <location>
        <begin position="517"/>
        <end position="537"/>
    </location>
</feature>
<feature type="compositionally biased region" description="Polar residues" evidence="8">
    <location>
        <begin position="518"/>
        <end position="537"/>
    </location>
</feature>
<dbReference type="PROSITE" id="PS51285">
    <property type="entry name" value="AGC_KINASE_CTER"/>
    <property type="match status" value="1"/>
</dbReference>
<dbReference type="FunFam" id="3.30.200.20:FF:000537">
    <property type="entry name" value="Non-specific serine/threonine protein kinase"/>
    <property type="match status" value="1"/>
</dbReference>
<evidence type="ECO:0000256" key="5">
    <source>
        <dbReference type="ARBA" id="ARBA00022777"/>
    </source>
</evidence>
<dbReference type="InterPro" id="IPR045270">
    <property type="entry name" value="STKc_AGC"/>
</dbReference>
<dbReference type="Proteomes" id="UP000009168">
    <property type="component" value="Unassembled WGS sequence"/>
</dbReference>
<dbReference type="PROSITE" id="PS00108">
    <property type="entry name" value="PROTEIN_KINASE_ST"/>
    <property type="match status" value="1"/>
</dbReference>
<dbReference type="OrthoDB" id="283727at2759"/>
<keyword evidence="6 7" id="KW-0067">ATP-binding</keyword>
<dbReference type="PANTHER" id="PTHR24351">
    <property type="entry name" value="RIBOSOMAL PROTEIN S6 KINASE"/>
    <property type="match status" value="1"/>
</dbReference>
<keyword evidence="4 7" id="KW-0547">Nucleotide-binding</keyword>
<dbReference type="SMART" id="SM00220">
    <property type="entry name" value="S_TKc"/>
    <property type="match status" value="1"/>
</dbReference>
<dbReference type="FunFam" id="1.10.510.10:FF:000008">
    <property type="entry name" value="Non-specific serine/threonine protein kinase"/>
    <property type="match status" value="1"/>
</dbReference>
<organism evidence="12 13">
    <name type="scientific">Tetrahymena thermophila (strain SB210)</name>
    <dbReference type="NCBI Taxonomy" id="312017"/>
    <lineage>
        <taxon>Eukaryota</taxon>
        <taxon>Sar</taxon>
        <taxon>Alveolata</taxon>
        <taxon>Ciliophora</taxon>
        <taxon>Intramacronucleata</taxon>
        <taxon>Oligohymenophorea</taxon>
        <taxon>Hymenostomatida</taxon>
        <taxon>Tetrahymenina</taxon>
        <taxon>Tetrahymenidae</taxon>
        <taxon>Tetrahymena</taxon>
    </lineage>
</organism>
<dbReference type="EMBL" id="GG662601">
    <property type="protein sequence ID" value="EAS01549.2"/>
    <property type="molecule type" value="Genomic_DNA"/>
</dbReference>
<evidence type="ECO:0000313" key="13">
    <source>
        <dbReference type="Proteomes" id="UP000009168"/>
    </source>
</evidence>
<name>Q23YB5_TETTS</name>
<keyword evidence="3" id="KW-0808">Transferase</keyword>
<dbReference type="RefSeq" id="XP_001021794.2">
    <property type="nucleotide sequence ID" value="XM_001021794.3"/>
</dbReference>
<feature type="domain" description="TH1" evidence="11">
    <location>
        <begin position="1"/>
        <end position="180"/>
    </location>
</feature>
<dbReference type="Pfam" id="PF00433">
    <property type="entry name" value="Pkinase_C"/>
    <property type="match status" value="1"/>
</dbReference>
<feature type="binding site" evidence="7">
    <location>
        <position position="232"/>
    </location>
    <ligand>
        <name>ATP</name>
        <dbReference type="ChEBI" id="CHEBI:30616"/>
    </ligand>
</feature>
<protein>
    <submittedName>
        <fullName evidence="12">Serine/Threonine kinase domain protein</fullName>
    </submittedName>
</protein>
<dbReference type="GO" id="GO:0004674">
    <property type="term" value="F:protein serine/threonine kinase activity"/>
    <property type="evidence" value="ECO:0007669"/>
    <property type="project" value="UniProtKB-KW"/>
</dbReference>
<dbReference type="PROSITE" id="PS00107">
    <property type="entry name" value="PROTEIN_KINASE_ATP"/>
    <property type="match status" value="1"/>
</dbReference>
<dbReference type="HOGENOM" id="CLU_000288_63_46_1"/>
<dbReference type="GeneID" id="7846185"/>
<keyword evidence="1" id="KW-0723">Serine/threonine-protein kinase</keyword>
<dbReference type="SMART" id="SM00133">
    <property type="entry name" value="S_TK_X"/>
    <property type="match status" value="1"/>
</dbReference>
<dbReference type="STRING" id="312017.Q23YB5"/>
<dbReference type="InterPro" id="IPR011009">
    <property type="entry name" value="Kinase-like_dom_sf"/>
</dbReference>
<keyword evidence="2" id="KW-0597">Phosphoprotein</keyword>
<dbReference type="GO" id="GO:0005524">
    <property type="term" value="F:ATP binding"/>
    <property type="evidence" value="ECO:0007669"/>
    <property type="project" value="UniProtKB-UniRule"/>
</dbReference>
<dbReference type="InterPro" id="IPR008271">
    <property type="entry name" value="Ser/Thr_kinase_AS"/>
</dbReference>
<feature type="domain" description="AGC-kinase C-terminal" evidence="10">
    <location>
        <begin position="457"/>
        <end position="528"/>
    </location>
</feature>
<dbReference type="Gene3D" id="1.10.510.10">
    <property type="entry name" value="Transferase(Phosphotransferase) domain 1"/>
    <property type="match status" value="1"/>
</dbReference>
<keyword evidence="13" id="KW-1185">Reference proteome</keyword>
<dbReference type="CDD" id="cd05123">
    <property type="entry name" value="STKc_AGC"/>
    <property type="match status" value="1"/>
</dbReference>
<dbReference type="AlphaFoldDB" id="Q23YB5"/>
<evidence type="ECO:0000256" key="4">
    <source>
        <dbReference type="ARBA" id="ARBA00022741"/>
    </source>
</evidence>
<proteinExistence type="predicted"/>
<evidence type="ECO:0000256" key="2">
    <source>
        <dbReference type="ARBA" id="ARBA00022553"/>
    </source>
</evidence>
<feature type="domain" description="Protein kinase" evidence="9">
    <location>
        <begin position="199"/>
        <end position="456"/>
    </location>
</feature>
<dbReference type="InterPro" id="IPR000961">
    <property type="entry name" value="AGC-kinase_C"/>
</dbReference>
<dbReference type="Gene3D" id="3.30.200.20">
    <property type="entry name" value="Phosphorylase Kinase, domain 1"/>
    <property type="match status" value="1"/>
</dbReference>
<dbReference type="GO" id="GO:0003774">
    <property type="term" value="F:cytoskeletal motor activity"/>
    <property type="evidence" value="ECO:0007669"/>
    <property type="project" value="InterPro"/>
</dbReference>
<evidence type="ECO:0000256" key="6">
    <source>
        <dbReference type="ARBA" id="ARBA00022840"/>
    </source>
</evidence>
<dbReference type="InParanoid" id="Q23YB5"/>
<evidence type="ECO:0000256" key="3">
    <source>
        <dbReference type="ARBA" id="ARBA00022679"/>
    </source>
</evidence>
<dbReference type="Pfam" id="PF06017">
    <property type="entry name" value="Myosin_TH1"/>
    <property type="match status" value="1"/>
</dbReference>
<accession>Q23YB5</accession>
<evidence type="ECO:0000256" key="1">
    <source>
        <dbReference type="ARBA" id="ARBA00022527"/>
    </source>
</evidence>
<dbReference type="InterPro" id="IPR017892">
    <property type="entry name" value="Pkinase_C"/>
</dbReference>
<dbReference type="InterPro" id="IPR010926">
    <property type="entry name" value="Myosin_TH1"/>
</dbReference>
<reference evidence="13" key="1">
    <citation type="journal article" date="2006" name="PLoS Biol.">
        <title>Macronuclear genome sequence of the ciliate Tetrahymena thermophila, a model eukaryote.</title>
        <authorList>
            <person name="Eisen J.A."/>
            <person name="Coyne R.S."/>
            <person name="Wu M."/>
            <person name="Wu D."/>
            <person name="Thiagarajan M."/>
            <person name="Wortman J.R."/>
            <person name="Badger J.H."/>
            <person name="Ren Q."/>
            <person name="Amedeo P."/>
            <person name="Jones K.M."/>
            <person name="Tallon L.J."/>
            <person name="Delcher A.L."/>
            <person name="Salzberg S.L."/>
            <person name="Silva J.C."/>
            <person name="Haas B.J."/>
            <person name="Majoros W.H."/>
            <person name="Farzad M."/>
            <person name="Carlton J.M."/>
            <person name="Smith R.K. Jr."/>
            <person name="Garg J."/>
            <person name="Pearlman R.E."/>
            <person name="Karrer K.M."/>
            <person name="Sun L."/>
            <person name="Manning G."/>
            <person name="Elde N.C."/>
            <person name="Turkewitz A.P."/>
            <person name="Asai D.J."/>
            <person name="Wilkes D.E."/>
            <person name="Wang Y."/>
            <person name="Cai H."/>
            <person name="Collins K."/>
            <person name="Stewart B.A."/>
            <person name="Lee S.R."/>
            <person name="Wilamowska K."/>
            <person name="Weinberg Z."/>
            <person name="Ruzzo W.L."/>
            <person name="Wloga D."/>
            <person name="Gaertig J."/>
            <person name="Frankel J."/>
            <person name="Tsao C.-C."/>
            <person name="Gorovsky M.A."/>
            <person name="Keeling P.J."/>
            <person name="Waller R.F."/>
            <person name="Patron N.J."/>
            <person name="Cherry J.M."/>
            <person name="Stover N.A."/>
            <person name="Krieger C.J."/>
            <person name="del Toro C."/>
            <person name="Ryder H.F."/>
            <person name="Williamson S.C."/>
            <person name="Barbeau R.A."/>
            <person name="Hamilton E.P."/>
            <person name="Orias E."/>
        </authorList>
    </citation>
    <scope>NUCLEOTIDE SEQUENCE [LARGE SCALE GENOMIC DNA]</scope>
    <source>
        <strain evidence="13">SB210</strain>
    </source>
</reference>
<evidence type="ECO:0000256" key="8">
    <source>
        <dbReference type="SAM" id="MobiDB-lite"/>
    </source>
</evidence>
<dbReference type="InterPro" id="IPR017441">
    <property type="entry name" value="Protein_kinase_ATP_BS"/>
</dbReference>
<evidence type="ECO:0000259" key="10">
    <source>
        <dbReference type="PROSITE" id="PS51285"/>
    </source>
</evidence>
<evidence type="ECO:0000256" key="7">
    <source>
        <dbReference type="PROSITE-ProRule" id="PRU10141"/>
    </source>
</evidence>
<evidence type="ECO:0000259" key="11">
    <source>
        <dbReference type="PROSITE" id="PS51757"/>
    </source>
</evidence>
<evidence type="ECO:0000313" key="12">
    <source>
        <dbReference type="EMBL" id="EAS01549.2"/>
    </source>
</evidence>
<dbReference type="GO" id="GO:0016459">
    <property type="term" value="C:myosin complex"/>
    <property type="evidence" value="ECO:0007669"/>
    <property type="project" value="InterPro"/>
</dbReference>
<evidence type="ECO:0000259" key="9">
    <source>
        <dbReference type="PROSITE" id="PS50011"/>
    </source>
</evidence>
<dbReference type="SUPFAM" id="SSF56112">
    <property type="entry name" value="Protein kinase-like (PK-like)"/>
    <property type="match status" value="1"/>
</dbReference>
<dbReference type="PROSITE" id="PS50011">
    <property type="entry name" value="PROTEIN_KINASE_DOM"/>
    <property type="match status" value="1"/>
</dbReference>
<dbReference type="eggNOG" id="KOG0598">
    <property type="taxonomic scope" value="Eukaryota"/>
</dbReference>
<gene>
    <name evidence="12" type="ORF">TTHERM_00899480</name>
</gene>
<sequence length="537" mass="62740">MKKSELEDLIEKFDTLSFTKEKSILKLIDPDEKILLTCMIQKYNRKNKRQERNLMITSKGVYGMSKKTLKRKIPVQKVGGLTVSKMGSEFVLHVPDEYDYRYSSYDRRDQILELICKAYQEFTGQKLPFFFLEDINLEKYCTTKGDKKKNINRMPQEGGVLLDHEQFNKLMNEKSSSINNETVQIFPQQSKKGVTINDFNLLKVLGRGAFGKVMLVEEKSTKKIYALKSIRKEDIIDKDQIEHTKTERVILEHCNHPFLVNLVYAFTTPEKIFFVTQFMKGGELFQHLKHAKRFDENRARFYVAEIALALGHLHKKSIIYRDLKPENILMDEHGHICLTDFGMAKIVRKNELAMSFCGTPEYLSPEIISGVGHTISCDWWALGIFTYEMLFALPPFYTQNQDQMFKAIKESQIRFPDKIAISPEAQNFILSCCKKDPHQRLGTHGDLEEIKSHPWLAGMDWEALLNKTAEPPFKPKMEHWEHYFDEEFTKEEPINSYVPETNKEIVDEYQTEFDGFSYNPNALNQHSTQNEHNQNNY</sequence>
<dbReference type="PROSITE" id="PS51757">
    <property type="entry name" value="TH1"/>
    <property type="match status" value="1"/>
</dbReference>
<dbReference type="KEGG" id="tet:TTHERM_00899480"/>
<dbReference type="Pfam" id="PF00069">
    <property type="entry name" value="Pkinase"/>
    <property type="match status" value="1"/>
</dbReference>